<dbReference type="InterPro" id="IPR015813">
    <property type="entry name" value="Pyrv/PenolPyrv_kinase-like_dom"/>
</dbReference>
<dbReference type="RefSeq" id="WP_079725956.1">
    <property type="nucleotide sequence ID" value="NZ_BMCL01000001.1"/>
</dbReference>
<dbReference type="STRING" id="428993.SAMN06296058_3428"/>
<dbReference type="PANTHER" id="PTHR42905:SF16">
    <property type="entry name" value="CARBOXYPHOSPHONOENOLPYRUVATE PHOSPHONOMUTASE-LIKE PROTEIN (AFU_ORTHOLOGUE AFUA_5G07230)"/>
    <property type="match status" value="1"/>
</dbReference>
<evidence type="ECO:0000313" key="3">
    <source>
        <dbReference type="Proteomes" id="UP000190341"/>
    </source>
</evidence>
<dbReference type="InterPro" id="IPR040442">
    <property type="entry name" value="Pyrv_kinase-like_dom_sf"/>
</dbReference>
<accession>A0A1T5LYQ9</accession>
<dbReference type="SUPFAM" id="SSF51621">
    <property type="entry name" value="Phosphoenolpyruvate/pyruvate domain"/>
    <property type="match status" value="1"/>
</dbReference>
<dbReference type="OrthoDB" id="9780430at2"/>
<gene>
    <name evidence="2" type="ORF">SAMN06296058_3428</name>
</gene>
<sequence length="270" mass="28766">MIRTAEHTAHFRHLHADGVLRLANAWDAGTARLLASLGSRAIATTSAGVAWAQGYGDGNQLPLDRVFDSVESIARVIDVPLSVDFEAGYSDDADSVADAVLQLVRRGVSGINLEDSGREPALLAAKIKRIRERCAQEQVDVFVNARTDVYLRQLAAPGEPSIQATLERARVYREAGADGLFVPGVTAEADIRAIAGQAGLPVNVLWRAALPAVDVLSEWGVRRLSAGSALVESALGHLRERASAFLEQPRIDADATALPYGQANALFNGP</sequence>
<dbReference type="PANTHER" id="PTHR42905">
    <property type="entry name" value="PHOSPHOENOLPYRUVATE CARBOXYLASE"/>
    <property type="match status" value="1"/>
</dbReference>
<keyword evidence="2" id="KW-0456">Lyase</keyword>
<dbReference type="Gene3D" id="3.20.20.60">
    <property type="entry name" value="Phosphoenolpyruvate-binding domains"/>
    <property type="match status" value="1"/>
</dbReference>
<proteinExistence type="predicted"/>
<name>A0A1T5LYQ9_9GAMM</name>
<protein>
    <submittedName>
        <fullName evidence="2">2-Methylisocitrate lyase, PEP mutase family</fullName>
    </submittedName>
</protein>
<evidence type="ECO:0000256" key="1">
    <source>
        <dbReference type="ARBA" id="ARBA00022723"/>
    </source>
</evidence>
<dbReference type="GO" id="GO:0016829">
    <property type="term" value="F:lyase activity"/>
    <property type="evidence" value="ECO:0007669"/>
    <property type="project" value="UniProtKB-KW"/>
</dbReference>
<keyword evidence="3" id="KW-1185">Reference proteome</keyword>
<dbReference type="CDD" id="cd00377">
    <property type="entry name" value="ICL_PEPM"/>
    <property type="match status" value="1"/>
</dbReference>
<dbReference type="AlphaFoldDB" id="A0A1T5LYQ9"/>
<dbReference type="InterPro" id="IPR039556">
    <property type="entry name" value="ICL/PEPM"/>
</dbReference>
<organism evidence="2 3">
    <name type="scientific">Pseudoxanthomonas indica</name>
    <dbReference type="NCBI Taxonomy" id="428993"/>
    <lineage>
        <taxon>Bacteria</taxon>
        <taxon>Pseudomonadati</taxon>
        <taxon>Pseudomonadota</taxon>
        <taxon>Gammaproteobacteria</taxon>
        <taxon>Lysobacterales</taxon>
        <taxon>Lysobacteraceae</taxon>
        <taxon>Pseudoxanthomonas</taxon>
    </lineage>
</organism>
<dbReference type="Pfam" id="PF13714">
    <property type="entry name" value="PEP_mutase"/>
    <property type="match status" value="1"/>
</dbReference>
<keyword evidence="1" id="KW-0479">Metal-binding</keyword>
<reference evidence="2 3" key="1">
    <citation type="submission" date="2017-02" db="EMBL/GenBank/DDBJ databases">
        <authorList>
            <person name="Peterson S.W."/>
        </authorList>
    </citation>
    <scope>NUCLEOTIDE SEQUENCE [LARGE SCALE GENOMIC DNA]</scope>
    <source>
        <strain evidence="2 3">P15</strain>
    </source>
</reference>
<dbReference type="EMBL" id="FUZV01000002">
    <property type="protein sequence ID" value="SKC80995.1"/>
    <property type="molecule type" value="Genomic_DNA"/>
</dbReference>
<dbReference type="GO" id="GO:0046872">
    <property type="term" value="F:metal ion binding"/>
    <property type="evidence" value="ECO:0007669"/>
    <property type="project" value="UniProtKB-KW"/>
</dbReference>
<dbReference type="Proteomes" id="UP000190341">
    <property type="component" value="Unassembled WGS sequence"/>
</dbReference>
<evidence type="ECO:0000313" key="2">
    <source>
        <dbReference type="EMBL" id="SKC80995.1"/>
    </source>
</evidence>